<evidence type="ECO:0000256" key="1">
    <source>
        <dbReference type="SAM" id="Phobius"/>
    </source>
</evidence>
<feature type="domain" description="Cyclic nucleotide-binding" evidence="2">
    <location>
        <begin position="501"/>
        <end position="567"/>
    </location>
</feature>
<feature type="transmembrane region" description="Helical" evidence="1">
    <location>
        <begin position="331"/>
        <end position="351"/>
    </location>
</feature>
<protein>
    <recommendedName>
        <fullName evidence="2">Cyclic nucleotide-binding domain-containing protein</fullName>
    </recommendedName>
</protein>
<keyword evidence="1" id="KW-0472">Membrane</keyword>
<proteinExistence type="predicted"/>
<evidence type="ECO:0000313" key="4">
    <source>
        <dbReference type="Proteomes" id="UP000689195"/>
    </source>
</evidence>
<dbReference type="InterPro" id="IPR013099">
    <property type="entry name" value="K_chnl_dom"/>
</dbReference>
<evidence type="ECO:0000313" key="3">
    <source>
        <dbReference type="EMBL" id="CAD8180991.1"/>
    </source>
</evidence>
<dbReference type="GO" id="GO:0042391">
    <property type="term" value="P:regulation of membrane potential"/>
    <property type="evidence" value="ECO:0007669"/>
    <property type="project" value="TreeGrafter"/>
</dbReference>
<evidence type="ECO:0000259" key="2">
    <source>
        <dbReference type="PROSITE" id="PS50042"/>
    </source>
</evidence>
<keyword evidence="1" id="KW-0812">Transmembrane</keyword>
<dbReference type="PANTHER" id="PTHR10217:SF435">
    <property type="entry name" value="POTASSIUM VOLTAGE-GATED CHANNEL PROTEIN EAG"/>
    <property type="match status" value="1"/>
</dbReference>
<feature type="transmembrane region" description="Helical" evidence="1">
    <location>
        <begin position="363"/>
        <end position="380"/>
    </location>
</feature>
<name>A0A8S1VVZ0_9CILI</name>
<dbReference type="PANTHER" id="PTHR10217">
    <property type="entry name" value="VOLTAGE AND LIGAND GATED POTASSIUM CHANNEL"/>
    <property type="match status" value="1"/>
</dbReference>
<accession>A0A8S1VVZ0</accession>
<dbReference type="EMBL" id="CAJJDO010000075">
    <property type="protein sequence ID" value="CAD8180991.1"/>
    <property type="molecule type" value="Genomic_DNA"/>
</dbReference>
<dbReference type="InterPro" id="IPR050818">
    <property type="entry name" value="KCNH_animal-type"/>
</dbReference>
<dbReference type="InterPro" id="IPR000595">
    <property type="entry name" value="cNMP-bd_dom"/>
</dbReference>
<dbReference type="OrthoDB" id="415460at2759"/>
<comment type="caution">
    <text evidence="3">The sequence shown here is derived from an EMBL/GenBank/DDBJ whole genome shotgun (WGS) entry which is preliminary data.</text>
</comment>
<dbReference type="Proteomes" id="UP000689195">
    <property type="component" value="Unassembled WGS sequence"/>
</dbReference>
<feature type="transmembrane region" description="Helical" evidence="1">
    <location>
        <begin position="143"/>
        <end position="164"/>
    </location>
</feature>
<dbReference type="Pfam" id="PF07885">
    <property type="entry name" value="Ion_trans_2"/>
    <property type="match status" value="1"/>
</dbReference>
<organism evidence="3 4">
    <name type="scientific">Paramecium pentaurelia</name>
    <dbReference type="NCBI Taxonomy" id="43138"/>
    <lineage>
        <taxon>Eukaryota</taxon>
        <taxon>Sar</taxon>
        <taxon>Alveolata</taxon>
        <taxon>Ciliophora</taxon>
        <taxon>Intramacronucleata</taxon>
        <taxon>Oligohymenophorea</taxon>
        <taxon>Peniculida</taxon>
        <taxon>Parameciidae</taxon>
        <taxon>Paramecium</taxon>
    </lineage>
</organism>
<reference evidence="3" key="1">
    <citation type="submission" date="2021-01" db="EMBL/GenBank/DDBJ databases">
        <authorList>
            <consortium name="Genoscope - CEA"/>
            <person name="William W."/>
        </authorList>
    </citation>
    <scope>NUCLEOTIDE SEQUENCE</scope>
</reference>
<dbReference type="PROSITE" id="PS50042">
    <property type="entry name" value="CNMP_BINDING_3"/>
    <property type="match status" value="1"/>
</dbReference>
<keyword evidence="1" id="KW-1133">Transmembrane helix</keyword>
<gene>
    <name evidence="3" type="ORF">PPENT_87.1.T0750145</name>
</gene>
<feature type="transmembrane region" description="Helical" evidence="1">
    <location>
        <begin position="285"/>
        <end position="311"/>
    </location>
</feature>
<dbReference type="GO" id="GO:0005249">
    <property type="term" value="F:voltage-gated potassium channel activity"/>
    <property type="evidence" value="ECO:0007669"/>
    <property type="project" value="TreeGrafter"/>
</dbReference>
<dbReference type="AlphaFoldDB" id="A0A8S1VVZ0"/>
<keyword evidence="4" id="KW-1185">Reference proteome</keyword>
<feature type="transmembrane region" description="Helical" evidence="1">
    <location>
        <begin position="176"/>
        <end position="195"/>
    </location>
</feature>
<dbReference type="GO" id="GO:0005886">
    <property type="term" value="C:plasma membrane"/>
    <property type="evidence" value="ECO:0007669"/>
    <property type="project" value="TreeGrafter"/>
</dbReference>
<sequence length="857" mass="101199">MIQEGKNSKYRTQFISEQNQNIGQLKKQKSGGHYLFSDSFKSPSAKQERKYVYVRRFVNALKKKVEENSSISNEFIDYVGDNAASKQQNGFNLNFKLLSTHMEMELKMKFQEKMKDLVASSFGNLILWLSRIELFKPESPIKIVWDLASLVSRLYFLFLIPLDVVWNKYSFMFDVYYIQSFVFLLILFGDLLVGLNTSYYTEGILVTERKKIVKHNFLKCYGLEWISTIQIMIYLILSQNEEIQTKIKDYKIYLTLITFLVHYNTIQECLIYYEEGLNLNKKASSILQLIKLIGALFFIVHFFSCFWFYIGEYSHRVYGTSWMEKIVDEDWTVQYVYSVYFSAVTIFTVGYGDVTPQSNLEKIVCCFFIVCSSLQLPYSINTVGMIVQQITEYGEDKRKKLRIINSFMQRKQIPFNLQNEVRQYLNYFWQLDKEQDAQDVDFIINQLSEMLKNKLVQESNSIILNQCALFRYRFTAAFKAELIKSLKRKILPPETLVAQKNQLVYIEQGKIDLYGDRKCNMKLASFSKGTTLGLISFLLDCDKPETYKSHGFSLVMTLSQKKFLKILTKYPADYEIYCQIKDYLIFNGNETSIFPRSCYICKSNQHYSKDCPQVHYVADREKIIKQLTIDKQQTRAFAFRKRGRINQYGKDMKQSLEKNAFIIQQQNSDIVRLYDLPEKIDDQIRINNLDCYKNIKLGIKDNQLNKKKFQQLVRKVVLINKSYPQFIINAFQSFRASTNYFSIFSQLKQMQIRYDYLKQIGGIDLHLLETLDFYIKKNIETPLITKLELDSPKNFIHYNPKCNFDNVNINQDKNKIRIITQFLYYVLYPAQIIRQVHATKCTVDLITYKRRNNIIKT</sequence>